<dbReference type="InterPro" id="IPR002123">
    <property type="entry name" value="Plipid/glycerol_acylTrfase"/>
</dbReference>
<evidence type="ECO:0000256" key="5">
    <source>
        <dbReference type="SAM" id="Phobius"/>
    </source>
</evidence>
<gene>
    <name evidence="7" type="ORF">ALP21_04811</name>
</gene>
<dbReference type="CDD" id="cd07989">
    <property type="entry name" value="LPLAT_AGPAT-like"/>
    <property type="match status" value="1"/>
</dbReference>
<evidence type="ECO:0000313" key="7">
    <source>
        <dbReference type="EMBL" id="RMU85801.1"/>
    </source>
</evidence>
<protein>
    <submittedName>
        <fullName evidence="7">HdtS protein</fullName>
    </submittedName>
</protein>
<keyword evidence="5" id="KW-0812">Transmembrane</keyword>
<dbReference type="EMBL" id="RBUI01000126">
    <property type="protein sequence ID" value="RMU85801.1"/>
    <property type="molecule type" value="Genomic_DNA"/>
</dbReference>
<dbReference type="Proteomes" id="UP000267078">
    <property type="component" value="Unassembled WGS sequence"/>
</dbReference>
<feature type="transmembrane region" description="Helical" evidence="5">
    <location>
        <begin position="33"/>
        <end position="57"/>
    </location>
</feature>
<dbReference type="PANTHER" id="PTHR10434">
    <property type="entry name" value="1-ACYL-SN-GLYCEROL-3-PHOSPHATE ACYLTRANSFERASE"/>
    <property type="match status" value="1"/>
</dbReference>
<organism evidence="7 8">
    <name type="scientific">Pseudomonas savastanoi pv. phaseolicola</name>
    <name type="common">Pseudomonas syringae pv. phaseolicola</name>
    <dbReference type="NCBI Taxonomy" id="319"/>
    <lineage>
        <taxon>Bacteria</taxon>
        <taxon>Pseudomonadati</taxon>
        <taxon>Pseudomonadota</taxon>
        <taxon>Gammaproteobacteria</taxon>
        <taxon>Pseudomonadales</taxon>
        <taxon>Pseudomonadaceae</taxon>
        <taxon>Pseudomonas</taxon>
    </lineage>
</organism>
<dbReference type="GO" id="GO:0006654">
    <property type="term" value="P:phosphatidic acid biosynthetic process"/>
    <property type="evidence" value="ECO:0007669"/>
    <property type="project" value="TreeGrafter"/>
</dbReference>
<comment type="pathway">
    <text evidence="1">Lipid metabolism.</text>
</comment>
<evidence type="ECO:0000256" key="1">
    <source>
        <dbReference type="ARBA" id="ARBA00005189"/>
    </source>
</evidence>
<dbReference type="Pfam" id="PF01553">
    <property type="entry name" value="Acyltransferase"/>
    <property type="match status" value="1"/>
</dbReference>
<proteinExistence type="predicted"/>
<dbReference type="PANTHER" id="PTHR10434:SF40">
    <property type="entry name" value="1-ACYL-SN-GLYCEROL-3-PHOSPHATE ACYLTRANSFERASE"/>
    <property type="match status" value="1"/>
</dbReference>
<keyword evidence="5" id="KW-1133">Transmembrane helix</keyword>
<reference evidence="7 8" key="1">
    <citation type="submission" date="2018-08" db="EMBL/GenBank/DDBJ databases">
        <title>Recombination of ecologically and evolutionarily significant loci maintains genetic cohesion in the Pseudomonas syringae species complex.</title>
        <authorList>
            <person name="Dillon M."/>
            <person name="Thakur S."/>
            <person name="Almeida R.N.D."/>
            <person name="Weir B.S."/>
            <person name="Guttman D.S."/>
        </authorList>
    </citation>
    <scope>NUCLEOTIDE SEQUENCE [LARGE SCALE GENOMIC DNA]</scope>
    <source>
        <strain evidence="7 8">1449B</strain>
    </source>
</reference>
<dbReference type="SMART" id="SM00563">
    <property type="entry name" value="PlsC"/>
    <property type="match status" value="1"/>
</dbReference>
<evidence type="ECO:0000259" key="6">
    <source>
        <dbReference type="SMART" id="SM00563"/>
    </source>
</evidence>
<dbReference type="SUPFAM" id="SSF69593">
    <property type="entry name" value="Glycerol-3-phosphate (1)-acyltransferase"/>
    <property type="match status" value="1"/>
</dbReference>
<keyword evidence="5" id="KW-0472">Membrane</keyword>
<feature type="domain" description="Phospholipid/glycerol acyltransferase" evidence="6">
    <location>
        <begin position="99"/>
        <end position="213"/>
    </location>
</feature>
<evidence type="ECO:0000313" key="8">
    <source>
        <dbReference type="Proteomes" id="UP000267078"/>
    </source>
</evidence>
<evidence type="ECO:0000256" key="4">
    <source>
        <dbReference type="SAM" id="MobiDB-lite"/>
    </source>
</evidence>
<accession>A0A7Z6US48</accession>
<sequence length="279" mass="31513">MNSQLFRFRTLKERAPARTVNVTMSIMQAIRTFFFYLLLGTSSLLWCTLSFFIAPFLPFKARYRFINVYWCRCAIWLTKVFLNIKVEVTGAENVPKTPCVIISNHQSTWETFFLSAYFEPMSQVLKRELLYVPFFGWAMAMLRPIAIDRENPKAALREIAKKGDELLKDGVWVLIFPEGTRVPYGQVGKFSRGGTALAVNADLPVLPVAHNAGKYWPRDGWAKKPGTIQVVIGEPMYAEGTGPRAIAALNDRVQTWNEDTQRAMGSPVEPAATPEKVPA</sequence>
<keyword evidence="3" id="KW-0012">Acyltransferase</keyword>
<evidence type="ECO:0000256" key="2">
    <source>
        <dbReference type="ARBA" id="ARBA00022679"/>
    </source>
</evidence>
<feature type="region of interest" description="Disordered" evidence="4">
    <location>
        <begin position="260"/>
        <end position="279"/>
    </location>
</feature>
<keyword evidence="2" id="KW-0808">Transferase</keyword>
<dbReference type="GO" id="GO:0003841">
    <property type="term" value="F:1-acylglycerol-3-phosphate O-acyltransferase activity"/>
    <property type="evidence" value="ECO:0007669"/>
    <property type="project" value="TreeGrafter"/>
</dbReference>
<name>A0A7Z6US48_PSESH</name>
<evidence type="ECO:0000256" key="3">
    <source>
        <dbReference type="ARBA" id="ARBA00023315"/>
    </source>
</evidence>
<comment type="caution">
    <text evidence="7">The sequence shown here is derived from an EMBL/GenBank/DDBJ whole genome shotgun (WGS) entry which is preliminary data.</text>
</comment>
<dbReference type="AlphaFoldDB" id="A0A7Z6US48"/>